<proteinExistence type="predicted"/>
<dbReference type="Proteomes" id="UP001255856">
    <property type="component" value="Unassembled WGS sequence"/>
</dbReference>
<name>A0AAD9MLM2_PROWI</name>
<comment type="caution">
    <text evidence="1">The sequence shown here is derived from an EMBL/GenBank/DDBJ whole genome shotgun (WGS) entry which is preliminary data.</text>
</comment>
<gene>
    <name evidence="1" type="ORF">QBZ16_003218</name>
</gene>
<sequence>MTVAPSIKLVVGQAGKSCDAVCGAQQLACSSAGVDSRTADALSQCDLLREHFACEAGCSPAQAIGEAPYWPAYVAGKAEKANWPSMMPAYVRPIWNRDNPPLRLRADAVNNWLKLRHNFAPPKSNGQLRMEIGLDVDIKNAKARPLPWLAFLYTIKEGWLSPGALEVNPYWGTYNRSFQVGSVPVDAKVGACWDGTPHVEVGVGSVPVMVAAAVAMLAAGKPINVSRKEVGGWRLNLRMPRARSEYANATIQPAVEVDVGVQRIQRGLVLNLSQLSPVLRLRQD</sequence>
<evidence type="ECO:0000313" key="1">
    <source>
        <dbReference type="EMBL" id="KAK2078378.1"/>
    </source>
</evidence>
<keyword evidence="2" id="KW-1185">Reference proteome</keyword>
<evidence type="ECO:0000313" key="2">
    <source>
        <dbReference type="Proteomes" id="UP001255856"/>
    </source>
</evidence>
<organism evidence="1 2">
    <name type="scientific">Prototheca wickerhamii</name>
    <dbReference type="NCBI Taxonomy" id="3111"/>
    <lineage>
        <taxon>Eukaryota</taxon>
        <taxon>Viridiplantae</taxon>
        <taxon>Chlorophyta</taxon>
        <taxon>core chlorophytes</taxon>
        <taxon>Trebouxiophyceae</taxon>
        <taxon>Chlorellales</taxon>
        <taxon>Chlorellaceae</taxon>
        <taxon>Prototheca</taxon>
    </lineage>
</organism>
<dbReference type="EMBL" id="JASFZW010000004">
    <property type="protein sequence ID" value="KAK2078378.1"/>
    <property type="molecule type" value="Genomic_DNA"/>
</dbReference>
<dbReference type="AlphaFoldDB" id="A0AAD9MLM2"/>
<protein>
    <submittedName>
        <fullName evidence="1">Uncharacterized protein</fullName>
    </submittedName>
</protein>
<reference evidence="1" key="1">
    <citation type="submission" date="2021-01" db="EMBL/GenBank/DDBJ databases">
        <authorList>
            <person name="Eckstrom K.M.E."/>
        </authorList>
    </citation>
    <scope>NUCLEOTIDE SEQUENCE</scope>
    <source>
        <strain evidence="1">UVCC 0001</strain>
    </source>
</reference>
<accession>A0AAD9MLM2</accession>